<dbReference type="KEGG" id="hhy:Halhy_6353"/>
<dbReference type="SUPFAM" id="SSF52540">
    <property type="entry name" value="P-loop containing nucleoside triphosphate hydrolases"/>
    <property type="match status" value="2"/>
</dbReference>
<dbReference type="AlphaFoldDB" id="F4L7J2"/>
<evidence type="ECO:0000256" key="3">
    <source>
        <dbReference type="ARBA" id="ARBA00022840"/>
    </source>
</evidence>
<dbReference type="InterPro" id="IPR003959">
    <property type="entry name" value="ATPase_AAA_core"/>
</dbReference>
<dbReference type="InterPro" id="IPR041627">
    <property type="entry name" value="AAA_lid_6"/>
</dbReference>
<dbReference type="PRINTS" id="PR00819">
    <property type="entry name" value="CBXCFQXSUPER"/>
</dbReference>
<evidence type="ECO:0000256" key="1">
    <source>
        <dbReference type="ARBA" id="ARBA00010378"/>
    </source>
</evidence>
<dbReference type="SMART" id="SM00382">
    <property type="entry name" value="AAA"/>
    <property type="match status" value="2"/>
</dbReference>
<keyword evidence="2" id="KW-0547">Nucleotide-binding</keyword>
<gene>
    <name evidence="5" type="ordered locus">Halhy_6353</name>
</gene>
<organism evidence="5 6">
    <name type="scientific">Haliscomenobacter hydrossis (strain ATCC 27775 / DSM 1100 / LMG 10767 / O)</name>
    <dbReference type="NCBI Taxonomy" id="760192"/>
    <lineage>
        <taxon>Bacteria</taxon>
        <taxon>Pseudomonadati</taxon>
        <taxon>Bacteroidota</taxon>
        <taxon>Saprospiria</taxon>
        <taxon>Saprospirales</taxon>
        <taxon>Haliscomenobacteraceae</taxon>
        <taxon>Haliscomenobacter</taxon>
    </lineage>
</organism>
<dbReference type="RefSeq" id="WP_013768693.1">
    <property type="nucleotide sequence ID" value="NC_015510.1"/>
</dbReference>
<dbReference type="GO" id="GO:0005524">
    <property type="term" value="F:ATP binding"/>
    <property type="evidence" value="ECO:0007669"/>
    <property type="project" value="UniProtKB-KW"/>
</dbReference>
<reference evidence="5 6" key="1">
    <citation type="journal article" date="2011" name="Stand. Genomic Sci.">
        <title>Complete genome sequence of Haliscomenobacter hydrossis type strain (O).</title>
        <authorList>
            <consortium name="US DOE Joint Genome Institute (JGI-PGF)"/>
            <person name="Daligault H."/>
            <person name="Lapidus A."/>
            <person name="Zeytun A."/>
            <person name="Nolan M."/>
            <person name="Lucas S."/>
            <person name="Del Rio T.G."/>
            <person name="Tice H."/>
            <person name="Cheng J.F."/>
            <person name="Tapia R."/>
            <person name="Han C."/>
            <person name="Goodwin L."/>
            <person name="Pitluck S."/>
            <person name="Liolios K."/>
            <person name="Pagani I."/>
            <person name="Ivanova N."/>
            <person name="Huntemann M."/>
            <person name="Mavromatis K."/>
            <person name="Mikhailova N."/>
            <person name="Pati A."/>
            <person name="Chen A."/>
            <person name="Palaniappan K."/>
            <person name="Land M."/>
            <person name="Hauser L."/>
            <person name="Brambilla E.M."/>
            <person name="Rohde M."/>
            <person name="Verbarg S."/>
            <person name="Goker M."/>
            <person name="Bristow J."/>
            <person name="Eisen J.A."/>
            <person name="Markowitz V."/>
            <person name="Hugenholtz P."/>
            <person name="Kyrpides N.C."/>
            <person name="Klenk H.P."/>
            <person name="Woyke T."/>
        </authorList>
    </citation>
    <scope>NUCLEOTIDE SEQUENCE [LARGE SCALE GENOMIC DNA]</scope>
    <source>
        <strain evidence="6">ATCC 27775 / DSM 1100 / LMG 10767 / O</strain>
    </source>
</reference>
<evidence type="ECO:0000313" key="5">
    <source>
        <dbReference type="EMBL" id="AEE54172.1"/>
    </source>
</evidence>
<dbReference type="Proteomes" id="UP000008461">
    <property type="component" value="Chromosome"/>
</dbReference>
<dbReference type="PANTHER" id="PTHR43392">
    <property type="entry name" value="AAA-TYPE ATPASE FAMILY PROTEIN / ANKYRIN REPEAT FAMILY PROTEIN"/>
    <property type="match status" value="1"/>
</dbReference>
<dbReference type="FunFam" id="3.40.50.300:FF:000216">
    <property type="entry name" value="Type VII secretion ATPase EccA"/>
    <property type="match status" value="2"/>
</dbReference>
<dbReference type="PANTHER" id="PTHR43392:SF2">
    <property type="entry name" value="AAA-TYPE ATPASE FAMILY PROTEIN _ ANKYRIN REPEAT FAMILY PROTEIN"/>
    <property type="match status" value="1"/>
</dbReference>
<reference key="2">
    <citation type="submission" date="2011-04" db="EMBL/GenBank/DDBJ databases">
        <title>Complete sequence of chromosome of Haliscomenobacter hydrossis DSM 1100.</title>
        <authorList>
            <consortium name="US DOE Joint Genome Institute (JGI-PGF)"/>
            <person name="Lucas S."/>
            <person name="Han J."/>
            <person name="Lapidus A."/>
            <person name="Bruce D."/>
            <person name="Goodwin L."/>
            <person name="Pitluck S."/>
            <person name="Peters L."/>
            <person name="Kyrpides N."/>
            <person name="Mavromatis K."/>
            <person name="Ivanova N."/>
            <person name="Ovchinnikova G."/>
            <person name="Pagani I."/>
            <person name="Daligault H."/>
            <person name="Detter J.C."/>
            <person name="Han C."/>
            <person name="Land M."/>
            <person name="Hauser L."/>
            <person name="Markowitz V."/>
            <person name="Cheng J.-F."/>
            <person name="Hugenholtz P."/>
            <person name="Woyke T."/>
            <person name="Wu D."/>
            <person name="Verbarg S."/>
            <person name="Frueling A."/>
            <person name="Brambilla E."/>
            <person name="Klenk H.-P."/>
            <person name="Eisen J.A."/>
        </authorList>
    </citation>
    <scope>NUCLEOTIDE SEQUENCE</scope>
    <source>
        <strain>DSM 1100</strain>
    </source>
</reference>
<evidence type="ECO:0000256" key="2">
    <source>
        <dbReference type="ARBA" id="ARBA00022741"/>
    </source>
</evidence>
<name>F4L7J2_HALH1</name>
<comment type="similarity">
    <text evidence="1">Belongs to the CbxX/CfxQ family.</text>
</comment>
<dbReference type="STRING" id="760192.Halhy_6353"/>
<keyword evidence="3" id="KW-0067">ATP-binding</keyword>
<dbReference type="eggNOG" id="COG0464">
    <property type="taxonomic scope" value="Bacteria"/>
</dbReference>
<dbReference type="Gene3D" id="3.40.50.300">
    <property type="entry name" value="P-loop containing nucleotide triphosphate hydrolases"/>
    <property type="match status" value="2"/>
</dbReference>
<dbReference type="HOGENOM" id="CLU_330349_0_0_10"/>
<feature type="domain" description="AAA+ ATPase" evidence="4">
    <location>
        <begin position="630"/>
        <end position="772"/>
    </location>
</feature>
<proteinExistence type="inferred from homology"/>
<dbReference type="GO" id="GO:0016887">
    <property type="term" value="F:ATP hydrolysis activity"/>
    <property type="evidence" value="ECO:0007669"/>
    <property type="project" value="InterPro"/>
</dbReference>
<accession>F4L7J2</accession>
<dbReference type="Pfam" id="PF00004">
    <property type="entry name" value="AAA"/>
    <property type="match status" value="2"/>
</dbReference>
<dbReference type="EMBL" id="CP002691">
    <property type="protein sequence ID" value="AEE54172.1"/>
    <property type="molecule type" value="Genomic_DNA"/>
</dbReference>
<dbReference type="Gene3D" id="1.10.8.60">
    <property type="match status" value="2"/>
</dbReference>
<dbReference type="InterPro" id="IPR000641">
    <property type="entry name" value="CbxX/CfxQ"/>
</dbReference>
<dbReference type="InterPro" id="IPR027417">
    <property type="entry name" value="P-loop_NTPase"/>
</dbReference>
<feature type="domain" description="AAA+ ATPase" evidence="4">
    <location>
        <begin position="343"/>
        <end position="481"/>
    </location>
</feature>
<evidence type="ECO:0000259" key="4">
    <source>
        <dbReference type="SMART" id="SM00382"/>
    </source>
</evidence>
<dbReference type="OrthoDB" id="9806903at2"/>
<protein>
    <submittedName>
        <fullName evidence="5">AAA ATPase central domain protein</fullName>
    </submittedName>
</protein>
<evidence type="ECO:0000313" key="6">
    <source>
        <dbReference type="Proteomes" id="UP000008461"/>
    </source>
</evidence>
<keyword evidence="6" id="KW-1185">Reference proteome</keyword>
<dbReference type="InterPro" id="IPR050773">
    <property type="entry name" value="CbxX/CfxQ_RuBisCO_ESX"/>
</dbReference>
<dbReference type="InterPro" id="IPR003593">
    <property type="entry name" value="AAA+_ATPase"/>
</dbReference>
<sequence length="878" mass="101403">MTEEFSKPGFKRHKFKELKVYASTEWLADNKKKYRQVFDRLETTYIYAELSFYNKHFDIEDWEIDVELKCYSLKKGRKEICDLPLRKKVSKYDNVVYIREGWGNKTEGSFWKNGTYYWEAWIEGEKVGTKYFYIEDAGQDFLPGENPYLSVHSLRLYEGPYDDVPELDRVYYKSFSGEETRYIYIEVMLQNLHISKAWQCELFAKFYNDARELKGQVVRLHRVEKKDEFIKITTGWGSNVKGSWRKDRYTAELVFMDRLIAVIPFEIDEDFVEGISPVWLPDRGQQIIPSIQQDDRGSFDDAMTSFDSLIGLSDIKQQVRNHADYIKFLQLRKERGFDESDNINVHSVFIGNPGTGKTTVAGMMGLLYRKMGLLSKGHVHEVDRVDLVGEYIGQTAPKVKEAIEKARGGVLFIDEAYALARSTDDTKDFGREVIEILVREMSNGQGDLAVIVAGYPKEMKQFLDSNPGLKSRFKFNFEFADYLPQELSQIARFVCKQKGVKLNEEAEKKVDELIIDAYRKRDRTFGNARFVNDLIEKGKINLGLRVMRNEDPRLLSRENLEMLELADIAKIDLKNLRPLPNIPIDEVLLRESVDELNRMIGMDKIKAQIHEMVRLVRFYRETGKDVLNSFFLHTVLIGNPGTGKTTVARILTKIYKALGMLERGHMVETDRQGLVAGFVGQTAIKTNEKIEEALGGVLFIDEAYSLTAKTGGAHGDFGDEAIQTLLKRMEDMRGQFFVFVAGYTDNMETFLKANPGLNSRFDKMLRFEDYMPDELLQIAMHMLDQSGLIPTPEAEEYLKSYLAFLYDCRDKYFGNARTVRNVVNEALKNQNLRLAALPPEERKNVPNNLLTLEDLETFKLDKSTFVFNRQTIGFKARS</sequence>
<dbReference type="Pfam" id="PF17866">
    <property type="entry name" value="AAA_lid_6"/>
    <property type="match status" value="2"/>
</dbReference>